<evidence type="ECO:0000256" key="1">
    <source>
        <dbReference type="ARBA" id="ARBA00010718"/>
    </source>
</evidence>
<evidence type="ECO:0000256" key="6">
    <source>
        <dbReference type="ARBA" id="ARBA00048348"/>
    </source>
</evidence>
<dbReference type="PANTHER" id="PTHR18952">
    <property type="entry name" value="CARBONIC ANHYDRASE"/>
    <property type="match status" value="1"/>
</dbReference>
<dbReference type="InterPro" id="IPR036398">
    <property type="entry name" value="CA_dom_sf"/>
</dbReference>
<evidence type="ECO:0000259" key="8">
    <source>
        <dbReference type="PROSITE" id="PS51144"/>
    </source>
</evidence>
<dbReference type="CDD" id="cd03124">
    <property type="entry name" value="alpha_CA_prokaryotic_like"/>
    <property type="match status" value="1"/>
</dbReference>
<dbReference type="EC" id="4.2.1.1" evidence="2"/>
<feature type="chain" id="PRO_5040264124" description="carbonic anhydrase" evidence="7">
    <location>
        <begin position="18"/>
        <end position="260"/>
    </location>
</feature>
<dbReference type="Proteomes" id="UP000789508">
    <property type="component" value="Unassembled WGS sequence"/>
</dbReference>
<keyword evidence="3" id="KW-0479">Metal-binding</keyword>
<evidence type="ECO:0000256" key="5">
    <source>
        <dbReference type="ARBA" id="ARBA00023239"/>
    </source>
</evidence>
<evidence type="ECO:0000313" key="10">
    <source>
        <dbReference type="Proteomes" id="UP000789508"/>
    </source>
</evidence>
<keyword evidence="7" id="KW-0732">Signal</keyword>
<keyword evidence="4" id="KW-0862">Zinc</keyword>
<name>A0A9N9FF47_9GLOM</name>
<dbReference type="Gene3D" id="3.10.200.10">
    <property type="entry name" value="Alpha carbonic anhydrase"/>
    <property type="match status" value="1"/>
</dbReference>
<dbReference type="GO" id="GO:0008270">
    <property type="term" value="F:zinc ion binding"/>
    <property type="evidence" value="ECO:0007669"/>
    <property type="project" value="InterPro"/>
</dbReference>
<dbReference type="SUPFAM" id="SSF51069">
    <property type="entry name" value="Carbonic anhydrase"/>
    <property type="match status" value="1"/>
</dbReference>
<feature type="domain" description="Alpha-carbonic anhydrase" evidence="8">
    <location>
        <begin position="18"/>
        <end position="260"/>
    </location>
</feature>
<dbReference type="GO" id="GO:0004089">
    <property type="term" value="F:carbonate dehydratase activity"/>
    <property type="evidence" value="ECO:0007669"/>
    <property type="project" value="UniProtKB-EC"/>
</dbReference>
<dbReference type="InterPro" id="IPR041891">
    <property type="entry name" value="Alpha_CA_prokaryot-like"/>
</dbReference>
<keyword evidence="10" id="KW-1185">Reference proteome</keyword>
<dbReference type="OrthoDB" id="429145at2759"/>
<dbReference type="Pfam" id="PF00194">
    <property type="entry name" value="Carb_anhydrase"/>
    <property type="match status" value="1"/>
</dbReference>
<feature type="signal peptide" evidence="7">
    <location>
        <begin position="1"/>
        <end position="17"/>
    </location>
</feature>
<accession>A0A9N9FF47</accession>
<organism evidence="9 10">
    <name type="scientific">Ambispora leptoticha</name>
    <dbReference type="NCBI Taxonomy" id="144679"/>
    <lineage>
        <taxon>Eukaryota</taxon>
        <taxon>Fungi</taxon>
        <taxon>Fungi incertae sedis</taxon>
        <taxon>Mucoromycota</taxon>
        <taxon>Glomeromycotina</taxon>
        <taxon>Glomeromycetes</taxon>
        <taxon>Archaeosporales</taxon>
        <taxon>Ambisporaceae</taxon>
        <taxon>Ambispora</taxon>
    </lineage>
</organism>
<evidence type="ECO:0000256" key="3">
    <source>
        <dbReference type="ARBA" id="ARBA00022723"/>
    </source>
</evidence>
<gene>
    <name evidence="9" type="ORF">ALEPTO_LOCUS4952</name>
</gene>
<dbReference type="AlphaFoldDB" id="A0A9N9FF47"/>
<dbReference type="EMBL" id="CAJVPS010001256">
    <property type="protein sequence ID" value="CAG8531347.1"/>
    <property type="molecule type" value="Genomic_DNA"/>
</dbReference>
<protein>
    <recommendedName>
        <fullName evidence="2">carbonic anhydrase</fullName>
        <ecNumber evidence="2">4.2.1.1</ecNumber>
    </recommendedName>
</protein>
<dbReference type="PANTHER" id="PTHR18952:SF265">
    <property type="entry name" value="CARBONIC ANHYDRASE"/>
    <property type="match status" value="1"/>
</dbReference>
<evidence type="ECO:0000256" key="2">
    <source>
        <dbReference type="ARBA" id="ARBA00012925"/>
    </source>
</evidence>
<comment type="caution">
    <text evidence="9">The sequence shown here is derived from an EMBL/GenBank/DDBJ whole genome shotgun (WGS) entry which is preliminary data.</text>
</comment>
<reference evidence="9" key="1">
    <citation type="submission" date="2021-06" db="EMBL/GenBank/DDBJ databases">
        <authorList>
            <person name="Kallberg Y."/>
            <person name="Tangrot J."/>
            <person name="Rosling A."/>
        </authorList>
    </citation>
    <scope>NUCLEOTIDE SEQUENCE</scope>
    <source>
        <strain evidence="9">FL130A</strain>
    </source>
</reference>
<keyword evidence="5" id="KW-0456">Lyase</keyword>
<evidence type="ECO:0000256" key="7">
    <source>
        <dbReference type="SAM" id="SignalP"/>
    </source>
</evidence>
<dbReference type="InterPro" id="IPR023561">
    <property type="entry name" value="Carbonic_anhydrase_a-class"/>
</dbReference>
<sequence>MNKIFFIFCLFAFVINAEEFGYTAYDGPTSYNEAWNSPLCKIGLHQSPIDIDSSHFGNSVNNPTSFVNNLPDGYTLRVRNNGHAITYTSTDNSLLDFKLVKNGIEYKLDNFHFHTPSEHRINNRHSDSEVHFVFKTDPSENAGIAVVGFLFNVDVIPKYPWDSILDPYLVPAKKNEVETIIGFNLGDFFGKAFDNKNVYQYVGSLTTPKCSEGVLWHVSGVVQPIFFRDFLNLRKAIGFSARPVQRSEYAGQSVDGCGEH</sequence>
<evidence type="ECO:0000313" key="9">
    <source>
        <dbReference type="EMBL" id="CAG8531347.1"/>
    </source>
</evidence>
<dbReference type="PROSITE" id="PS51144">
    <property type="entry name" value="ALPHA_CA_2"/>
    <property type="match status" value="1"/>
</dbReference>
<dbReference type="SMART" id="SM01057">
    <property type="entry name" value="Carb_anhydrase"/>
    <property type="match status" value="1"/>
</dbReference>
<proteinExistence type="inferred from homology"/>
<evidence type="ECO:0000256" key="4">
    <source>
        <dbReference type="ARBA" id="ARBA00022833"/>
    </source>
</evidence>
<comment type="catalytic activity">
    <reaction evidence="6">
        <text>hydrogencarbonate + H(+) = CO2 + H2O</text>
        <dbReference type="Rhea" id="RHEA:10748"/>
        <dbReference type="ChEBI" id="CHEBI:15377"/>
        <dbReference type="ChEBI" id="CHEBI:15378"/>
        <dbReference type="ChEBI" id="CHEBI:16526"/>
        <dbReference type="ChEBI" id="CHEBI:17544"/>
        <dbReference type="EC" id="4.2.1.1"/>
    </reaction>
</comment>
<comment type="similarity">
    <text evidence="1">Belongs to the alpha-carbonic anhydrase family.</text>
</comment>
<dbReference type="InterPro" id="IPR001148">
    <property type="entry name" value="CA_dom"/>
</dbReference>